<name>A0A7G1NI50_9ACTN</name>
<keyword evidence="15" id="KW-0812">Transmembrane</keyword>
<feature type="compositionally biased region" description="Basic and acidic residues" evidence="14">
    <location>
        <begin position="22"/>
        <end position="31"/>
    </location>
</feature>
<dbReference type="SUPFAM" id="SSF53955">
    <property type="entry name" value="Lysozyme-like"/>
    <property type="match status" value="1"/>
</dbReference>
<dbReference type="InterPro" id="IPR050396">
    <property type="entry name" value="Glycosyltr_51/Transpeptidase"/>
</dbReference>
<evidence type="ECO:0000256" key="8">
    <source>
        <dbReference type="ARBA" id="ARBA00022960"/>
    </source>
</evidence>
<evidence type="ECO:0000256" key="11">
    <source>
        <dbReference type="ARBA" id="ARBA00023316"/>
    </source>
</evidence>
<dbReference type="GO" id="GO:0009252">
    <property type="term" value="P:peptidoglycan biosynthetic process"/>
    <property type="evidence" value="ECO:0007669"/>
    <property type="project" value="UniProtKB-KW"/>
</dbReference>
<dbReference type="EMBL" id="AP023439">
    <property type="protein sequence ID" value="BCL20745.1"/>
    <property type="molecule type" value="Genomic_DNA"/>
</dbReference>
<feature type="compositionally biased region" description="Low complexity" evidence="14">
    <location>
        <begin position="736"/>
        <end position="745"/>
    </location>
</feature>
<evidence type="ECO:0000256" key="2">
    <source>
        <dbReference type="ARBA" id="ARBA00007739"/>
    </source>
</evidence>
<keyword evidence="6" id="KW-0808">Transferase</keyword>
<evidence type="ECO:0000256" key="3">
    <source>
        <dbReference type="ARBA" id="ARBA00022645"/>
    </source>
</evidence>
<dbReference type="PANTHER" id="PTHR32282:SF34">
    <property type="entry name" value="PENICILLIN-BINDING PROTEIN 1A"/>
    <property type="match status" value="1"/>
</dbReference>
<proteinExistence type="inferred from homology"/>
<comment type="similarity">
    <text evidence="2">In the N-terminal section; belongs to the glycosyltransferase 51 family.</text>
</comment>
<comment type="similarity">
    <text evidence="1">In the C-terminal section; belongs to the transpeptidase family.</text>
</comment>
<evidence type="ECO:0000313" key="19">
    <source>
        <dbReference type="Proteomes" id="UP000516373"/>
    </source>
</evidence>
<sequence>MGQSSSQGRKSEQRRTGTTYDAKQESVHDMSDEPQPQQPNPGWASREPQAHADGDPGTPGTSAAGKPKRTGWRRIIPTWRMTLGAFVIVVLLLAGGFLLGYSLVKIPPANALATKQANVYLYADGSVIARDGEVNRENVTLPQISKDAQHAILAAEDRDFYTESAVDPKAMVRAAWNTALGKGKQSGSTITQQYVKNYYLRQEQTVTRKAKEFFIAIKLDREVSKDHILEGYLNTSYFGRNAYGIQAAAQAYYGKDAKDLDAGRAAYLAALVNAPSQYDVVAHPENRGAAESRWNYVLDGMVKKGWLDESERTGMKFPMPKESTLSTGMSGQRGYIVRIVKDYLTENKIIDEGRLDAGGYRITTTLQKGKQDAFVKAVNDKLMSKLDKKNNKVDTYVRAGGASVEPRTGKVVAMYNGIDYVKQYTPNATRRDFQVGSTFKPFVFTSAVENHSETQDGRVITPNTIYDGTNKRPVQGWTGDPYAPENEDQRSYGDITVTEATDSSVNSVYAQMAADVGPAKVKQTAIDLGVPETTPDLADGPAIALGTATASVLDMAEAYATLANHGRHGTYTIVEKVTKGGTPIDLPERRTRQAVSREAADTTTSMLRSVVQNGTASAAQAAGRPVAGKTGTAEEDTAAWFAGYTPDLATVVSVMGQDPVTAAHKSLYRAMGLPRINGGGAPAEIWTQYTQDALKNKPAKEFDLRLQPGSDVPQAPSSEAPADPTTGTTDGGTTTGGEDTATETPDQSPSAPEGQTEGPTDGGTTDGTTGGESPTGGGTADGGTSDGGTTDGGTADGGTTEGGGGDTSDGGQTGGPTGPGWGVVPQGARRE</sequence>
<dbReference type="Proteomes" id="UP000516373">
    <property type="component" value="Chromosome"/>
</dbReference>
<dbReference type="PANTHER" id="PTHR32282">
    <property type="entry name" value="BINDING PROTEIN TRANSPEPTIDASE, PUTATIVE-RELATED"/>
    <property type="match status" value="1"/>
</dbReference>
<evidence type="ECO:0000259" key="17">
    <source>
        <dbReference type="Pfam" id="PF00912"/>
    </source>
</evidence>
<protein>
    <submittedName>
        <fullName evidence="18">Penicillin-binding protein</fullName>
    </submittedName>
</protein>
<evidence type="ECO:0000256" key="4">
    <source>
        <dbReference type="ARBA" id="ARBA00022670"/>
    </source>
</evidence>
<dbReference type="GO" id="GO:0071555">
    <property type="term" value="P:cell wall organization"/>
    <property type="evidence" value="ECO:0007669"/>
    <property type="project" value="UniProtKB-KW"/>
</dbReference>
<feature type="region of interest" description="Disordered" evidence="14">
    <location>
        <begin position="1"/>
        <end position="69"/>
    </location>
</feature>
<dbReference type="GO" id="GO:0006508">
    <property type="term" value="P:proteolysis"/>
    <property type="evidence" value="ECO:0007669"/>
    <property type="project" value="UniProtKB-KW"/>
</dbReference>
<dbReference type="Gene3D" id="3.40.710.10">
    <property type="entry name" value="DD-peptidase/beta-lactamase superfamily"/>
    <property type="match status" value="1"/>
</dbReference>
<keyword evidence="10" id="KW-0511">Multifunctional enzyme</keyword>
<dbReference type="GO" id="GO:0008360">
    <property type="term" value="P:regulation of cell shape"/>
    <property type="evidence" value="ECO:0007669"/>
    <property type="project" value="UniProtKB-KW"/>
</dbReference>
<evidence type="ECO:0000256" key="5">
    <source>
        <dbReference type="ARBA" id="ARBA00022676"/>
    </source>
</evidence>
<dbReference type="Pfam" id="PF00905">
    <property type="entry name" value="Transpeptidase"/>
    <property type="match status" value="1"/>
</dbReference>
<feature type="region of interest" description="Disordered" evidence="14">
    <location>
        <begin position="706"/>
        <end position="831"/>
    </location>
</feature>
<keyword evidence="15" id="KW-0472">Membrane</keyword>
<keyword evidence="3" id="KW-0121">Carboxypeptidase</keyword>
<evidence type="ECO:0000256" key="1">
    <source>
        <dbReference type="ARBA" id="ARBA00007090"/>
    </source>
</evidence>
<feature type="domain" description="Glycosyl transferase family 51" evidence="17">
    <location>
        <begin position="127"/>
        <end position="301"/>
    </location>
</feature>
<reference evidence="18 19" key="1">
    <citation type="journal article" date="2014" name="Int. J. Syst. Evol. Microbiol.">
        <title>Complete genome sequence of Corynebacterium casei LMG S-19264T (=DSM 44701T), isolated from a smear-ripened cheese.</title>
        <authorList>
            <consortium name="US DOE Joint Genome Institute (JGI-PGF)"/>
            <person name="Walter F."/>
            <person name="Albersmeier A."/>
            <person name="Kalinowski J."/>
            <person name="Ruckert C."/>
        </authorList>
    </citation>
    <scope>NUCLEOTIDE SEQUENCE [LARGE SCALE GENOMIC DNA]</scope>
    <source>
        <strain evidence="18 19">JCM 4255</strain>
    </source>
</reference>
<dbReference type="GO" id="GO:0008955">
    <property type="term" value="F:peptidoglycan glycosyltransferase activity"/>
    <property type="evidence" value="ECO:0007669"/>
    <property type="project" value="UniProtKB-EC"/>
</dbReference>
<feature type="region of interest" description="Disordered" evidence="14">
    <location>
        <begin position="582"/>
        <end position="602"/>
    </location>
</feature>
<gene>
    <name evidence="18" type="ORF">GCM10017668_25880</name>
</gene>
<evidence type="ECO:0000313" key="18">
    <source>
        <dbReference type="EMBL" id="BCL20745.1"/>
    </source>
</evidence>
<dbReference type="KEGG" id="stui:GCM10017668_25880"/>
<dbReference type="SUPFAM" id="SSF56601">
    <property type="entry name" value="beta-lactamase/transpeptidase-like"/>
    <property type="match status" value="1"/>
</dbReference>
<keyword evidence="15" id="KW-1133">Transmembrane helix</keyword>
<evidence type="ECO:0000259" key="16">
    <source>
        <dbReference type="Pfam" id="PF00905"/>
    </source>
</evidence>
<evidence type="ECO:0000256" key="10">
    <source>
        <dbReference type="ARBA" id="ARBA00023268"/>
    </source>
</evidence>
<dbReference type="FunFam" id="1.10.3810.10:FF:000001">
    <property type="entry name" value="Penicillin-binding protein 1A"/>
    <property type="match status" value="1"/>
</dbReference>
<dbReference type="Pfam" id="PF00912">
    <property type="entry name" value="Transgly"/>
    <property type="match status" value="1"/>
</dbReference>
<dbReference type="InterPro" id="IPR023346">
    <property type="entry name" value="Lysozyme-like_dom_sf"/>
</dbReference>
<feature type="compositionally biased region" description="Gly residues" evidence="14">
    <location>
        <begin position="760"/>
        <end position="821"/>
    </location>
</feature>
<evidence type="ECO:0000256" key="12">
    <source>
        <dbReference type="ARBA" id="ARBA00034000"/>
    </source>
</evidence>
<dbReference type="Gene3D" id="1.10.3810.10">
    <property type="entry name" value="Biosynthetic peptidoglycan transglycosylase-like"/>
    <property type="match status" value="1"/>
</dbReference>
<comment type="catalytic activity">
    <reaction evidence="13">
        <text>[GlcNAc-(1-&gt;4)-Mur2Ac(oyl-L-Ala-gamma-D-Glu-L-Lys-D-Ala-D-Ala)](n)-di-trans,octa-cis-undecaprenyl diphosphate + beta-D-GlcNAc-(1-&gt;4)-Mur2Ac(oyl-L-Ala-gamma-D-Glu-L-Lys-D-Ala-D-Ala)-di-trans,octa-cis-undecaprenyl diphosphate = [GlcNAc-(1-&gt;4)-Mur2Ac(oyl-L-Ala-gamma-D-Glu-L-Lys-D-Ala-D-Ala)](n+1)-di-trans,octa-cis-undecaprenyl diphosphate + di-trans,octa-cis-undecaprenyl diphosphate + H(+)</text>
        <dbReference type="Rhea" id="RHEA:23708"/>
        <dbReference type="Rhea" id="RHEA-COMP:9602"/>
        <dbReference type="Rhea" id="RHEA-COMP:9603"/>
        <dbReference type="ChEBI" id="CHEBI:15378"/>
        <dbReference type="ChEBI" id="CHEBI:58405"/>
        <dbReference type="ChEBI" id="CHEBI:60033"/>
        <dbReference type="ChEBI" id="CHEBI:78435"/>
        <dbReference type="EC" id="2.4.99.28"/>
    </reaction>
</comment>
<keyword evidence="11" id="KW-0961">Cell wall biogenesis/degradation</keyword>
<keyword evidence="7" id="KW-0378">Hydrolase</keyword>
<evidence type="ECO:0000256" key="13">
    <source>
        <dbReference type="ARBA" id="ARBA00049902"/>
    </source>
</evidence>
<dbReference type="InterPro" id="IPR001460">
    <property type="entry name" value="PCN-bd_Tpept"/>
</dbReference>
<dbReference type="AlphaFoldDB" id="A0A7G1NI50"/>
<feature type="domain" description="Penicillin-binding protein transpeptidase" evidence="16">
    <location>
        <begin position="404"/>
        <end position="659"/>
    </location>
</feature>
<accession>A0A7G1NI50</accession>
<feature type="region of interest" description="Disordered" evidence="14">
    <location>
        <begin position="459"/>
        <end position="489"/>
    </location>
</feature>
<evidence type="ECO:0000256" key="14">
    <source>
        <dbReference type="SAM" id="MobiDB-lite"/>
    </source>
</evidence>
<comment type="catalytic activity">
    <reaction evidence="12">
        <text>Preferential cleavage: (Ac)2-L-Lys-D-Ala-|-D-Ala. Also transpeptidation of peptidyl-alanyl moieties that are N-acyl substituents of D-alanine.</text>
        <dbReference type="EC" id="3.4.16.4"/>
    </reaction>
</comment>
<evidence type="ECO:0000256" key="6">
    <source>
        <dbReference type="ARBA" id="ARBA00022679"/>
    </source>
</evidence>
<feature type="transmembrane region" description="Helical" evidence="15">
    <location>
        <begin position="83"/>
        <end position="104"/>
    </location>
</feature>
<evidence type="ECO:0000256" key="7">
    <source>
        <dbReference type="ARBA" id="ARBA00022801"/>
    </source>
</evidence>
<feature type="compositionally biased region" description="Low complexity" evidence="14">
    <location>
        <begin position="719"/>
        <end position="728"/>
    </location>
</feature>
<keyword evidence="9" id="KW-0573">Peptidoglycan synthesis</keyword>
<dbReference type="InterPro" id="IPR001264">
    <property type="entry name" value="Glyco_trans_51"/>
</dbReference>
<evidence type="ECO:0000256" key="9">
    <source>
        <dbReference type="ARBA" id="ARBA00022984"/>
    </source>
</evidence>
<evidence type="ECO:0000256" key="15">
    <source>
        <dbReference type="SAM" id="Phobius"/>
    </source>
</evidence>
<dbReference type="GO" id="GO:0008658">
    <property type="term" value="F:penicillin binding"/>
    <property type="evidence" value="ECO:0007669"/>
    <property type="project" value="InterPro"/>
</dbReference>
<keyword evidence="8" id="KW-0133">Cell shape</keyword>
<organism evidence="18 19">
    <name type="scientific">Streptomyces tuirus</name>
    <dbReference type="NCBI Taxonomy" id="68278"/>
    <lineage>
        <taxon>Bacteria</taxon>
        <taxon>Bacillati</taxon>
        <taxon>Actinomycetota</taxon>
        <taxon>Actinomycetes</taxon>
        <taxon>Kitasatosporales</taxon>
        <taxon>Streptomycetaceae</taxon>
        <taxon>Streptomyces</taxon>
    </lineage>
</organism>
<dbReference type="FunFam" id="3.40.710.10:FF:000035">
    <property type="entry name" value="Membrane peptidoglycan carboxypeptidase"/>
    <property type="match status" value="1"/>
</dbReference>
<dbReference type="GO" id="GO:0030288">
    <property type="term" value="C:outer membrane-bounded periplasmic space"/>
    <property type="evidence" value="ECO:0007669"/>
    <property type="project" value="TreeGrafter"/>
</dbReference>
<dbReference type="GO" id="GO:0009002">
    <property type="term" value="F:serine-type D-Ala-D-Ala carboxypeptidase activity"/>
    <property type="evidence" value="ECO:0007669"/>
    <property type="project" value="UniProtKB-EC"/>
</dbReference>
<dbReference type="InterPro" id="IPR012338">
    <property type="entry name" value="Beta-lactam/transpept-like"/>
</dbReference>
<keyword evidence="5" id="KW-0328">Glycosyltransferase</keyword>
<dbReference type="InterPro" id="IPR036950">
    <property type="entry name" value="PBP_transglycosylase"/>
</dbReference>
<keyword evidence="4" id="KW-0645">Protease</keyword>